<evidence type="ECO:0000313" key="2">
    <source>
        <dbReference type="Proteomes" id="UP000265520"/>
    </source>
</evidence>
<sequence>MLSVEDNHVLVRPFLLGEIEEAVADLD</sequence>
<reference evidence="1 2" key="1">
    <citation type="journal article" date="2018" name="Front. Plant Sci.">
        <title>Red Clover (Trifolium pratense) and Zigzag Clover (T. medium) - A Picture of Genomic Similarities and Differences.</title>
        <authorList>
            <person name="Dluhosova J."/>
            <person name="Istvanek J."/>
            <person name="Nedelnik J."/>
            <person name="Repkova J."/>
        </authorList>
    </citation>
    <scope>NUCLEOTIDE SEQUENCE [LARGE SCALE GENOMIC DNA]</scope>
    <source>
        <strain evidence="2">cv. 10/8</strain>
        <tissue evidence="1">Leaf</tissue>
    </source>
</reference>
<proteinExistence type="predicted"/>
<keyword evidence="2" id="KW-1185">Reference proteome</keyword>
<feature type="non-terminal residue" evidence="1">
    <location>
        <position position="27"/>
    </location>
</feature>
<protein>
    <submittedName>
        <fullName evidence="1">Uncharacterized protein</fullName>
    </submittedName>
</protein>
<evidence type="ECO:0000313" key="1">
    <source>
        <dbReference type="EMBL" id="MCI72553.1"/>
    </source>
</evidence>
<dbReference type="Proteomes" id="UP000265520">
    <property type="component" value="Unassembled WGS sequence"/>
</dbReference>
<comment type="caution">
    <text evidence="1">The sequence shown here is derived from an EMBL/GenBank/DDBJ whole genome shotgun (WGS) entry which is preliminary data.</text>
</comment>
<name>A0A392UG74_9FABA</name>
<accession>A0A392UG74</accession>
<dbReference type="EMBL" id="LXQA010820241">
    <property type="protein sequence ID" value="MCI72553.1"/>
    <property type="molecule type" value="Genomic_DNA"/>
</dbReference>
<dbReference type="AlphaFoldDB" id="A0A392UG74"/>
<organism evidence="1 2">
    <name type="scientific">Trifolium medium</name>
    <dbReference type="NCBI Taxonomy" id="97028"/>
    <lineage>
        <taxon>Eukaryota</taxon>
        <taxon>Viridiplantae</taxon>
        <taxon>Streptophyta</taxon>
        <taxon>Embryophyta</taxon>
        <taxon>Tracheophyta</taxon>
        <taxon>Spermatophyta</taxon>
        <taxon>Magnoliopsida</taxon>
        <taxon>eudicotyledons</taxon>
        <taxon>Gunneridae</taxon>
        <taxon>Pentapetalae</taxon>
        <taxon>rosids</taxon>
        <taxon>fabids</taxon>
        <taxon>Fabales</taxon>
        <taxon>Fabaceae</taxon>
        <taxon>Papilionoideae</taxon>
        <taxon>50 kb inversion clade</taxon>
        <taxon>NPAAA clade</taxon>
        <taxon>Hologalegina</taxon>
        <taxon>IRL clade</taxon>
        <taxon>Trifolieae</taxon>
        <taxon>Trifolium</taxon>
    </lineage>
</organism>